<dbReference type="Proteomes" id="UP001056120">
    <property type="component" value="Linkage Group LG14"/>
</dbReference>
<sequence length="554" mass="63762">MKTVPWFCRGVELAKFLSSIDIIPYAFGATCVLPEDSEKNFTYELHTGPYGVKVLAFNCKSDYTTRFVDGEFDLVSSQDHKVVDFIPTKVNPSFSINKVAVELFEHLMENELKEAKIEDLKSPLIVTGWGLGGYLAILTTLWLQSTMFQEESKRPICITFGSPLIGDEALQKAISQRPQWESCFLNVVAMTDYVAGFVPSKGKYKPFGSFLFCTESGGHAAFEDSEAILAVLNTMPLPRGANLENDYENDLKSIRRKKVLCRGVSELGEFNSKPLLEGIRLQFKEIGVLEKISNDLINKMELKQENMIKRKNNTYEPTMKLNHMKISMTYMEWYIKGRKSEGGYYDCYKKEPQTRKEIEGHLESIKQVGKLNQYWEKFVEEKDQNPQKEGAKLRTRWLYSGNNYRRMIEPLAIAEHYKCGKTNYIDNRSNHYKLLETWFKEDQGDVNPSAVRNKAPNLNDDSCFWAHVEEALISLNVLKINESSNVNGDNIEKDLEKFMKDVMCAINGYSVSPDIFKDGSSLMKWWSEYDAYKRGLCTSDFALYMKNKRYTLYM</sequence>
<accession>A0ACB9GRG4</accession>
<evidence type="ECO:0000313" key="2">
    <source>
        <dbReference type="Proteomes" id="UP001056120"/>
    </source>
</evidence>
<comment type="caution">
    <text evidence="1">The sequence shown here is derived from an EMBL/GenBank/DDBJ whole genome shotgun (WGS) entry which is preliminary data.</text>
</comment>
<organism evidence="1 2">
    <name type="scientific">Smallanthus sonchifolius</name>
    <dbReference type="NCBI Taxonomy" id="185202"/>
    <lineage>
        <taxon>Eukaryota</taxon>
        <taxon>Viridiplantae</taxon>
        <taxon>Streptophyta</taxon>
        <taxon>Embryophyta</taxon>
        <taxon>Tracheophyta</taxon>
        <taxon>Spermatophyta</taxon>
        <taxon>Magnoliopsida</taxon>
        <taxon>eudicotyledons</taxon>
        <taxon>Gunneridae</taxon>
        <taxon>Pentapetalae</taxon>
        <taxon>asterids</taxon>
        <taxon>campanulids</taxon>
        <taxon>Asterales</taxon>
        <taxon>Asteraceae</taxon>
        <taxon>Asteroideae</taxon>
        <taxon>Heliantheae alliance</taxon>
        <taxon>Millerieae</taxon>
        <taxon>Smallanthus</taxon>
    </lineage>
</organism>
<keyword evidence="2" id="KW-1185">Reference proteome</keyword>
<name>A0ACB9GRG4_9ASTR</name>
<proteinExistence type="predicted"/>
<gene>
    <name evidence="1" type="ORF">L1987_45161</name>
</gene>
<protein>
    <submittedName>
        <fullName evidence="1">Uncharacterized protein</fullName>
    </submittedName>
</protein>
<evidence type="ECO:0000313" key="1">
    <source>
        <dbReference type="EMBL" id="KAI3786034.1"/>
    </source>
</evidence>
<reference evidence="2" key="1">
    <citation type="journal article" date="2022" name="Mol. Ecol. Resour.">
        <title>The genomes of chicory, endive, great burdock and yacon provide insights into Asteraceae palaeo-polyploidization history and plant inulin production.</title>
        <authorList>
            <person name="Fan W."/>
            <person name="Wang S."/>
            <person name="Wang H."/>
            <person name="Wang A."/>
            <person name="Jiang F."/>
            <person name="Liu H."/>
            <person name="Zhao H."/>
            <person name="Xu D."/>
            <person name="Zhang Y."/>
        </authorList>
    </citation>
    <scope>NUCLEOTIDE SEQUENCE [LARGE SCALE GENOMIC DNA]</scope>
    <source>
        <strain evidence="2">cv. Yunnan</strain>
    </source>
</reference>
<reference evidence="1 2" key="2">
    <citation type="journal article" date="2022" name="Mol. Ecol. Resour.">
        <title>The genomes of chicory, endive, great burdock and yacon provide insights into Asteraceae paleo-polyploidization history and plant inulin production.</title>
        <authorList>
            <person name="Fan W."/>
            <person name="Wang S."/>
            <person name="Wang H."/>
            <person name="Wang A."/>
            <person name="Jiang F."/>
            <person name="Liu H."/>
            <person name="Zhao H."/>
            <person name="Xu D."/>
            <person name="Zhang Y."/>
        </authorList>
    </citation>
    <scope>NUCLEOTIDE SEQUENCE [LARGE SCALE GENOMIC DNA]</scope>
    <source>
        <strain evidence="2">cv. Yunnan</strain>
        <tissue evidence="1">Leaves</tissue>
    </source>
</reference>
<dbReference type="EMBL" id="CM042031">
    <property type="protein sequence ID" value="KAI3786034.1"/>
    <property type="molecule type" value="Genomic_DNA"/>
</dbReference>